<comment type="caution">
    <text evidence="7">The sequence shown here is derived from an EMBL/GenBank/DDBJ whole genome shotgun (WGS) entry which is preliminary data.</text>
</comment>
<dbReference type="Pfam" id="PF01475">
    <property type="entry name" value="FUR"/>
    <property type="match status" value="1"/>
</dbReference>
<dbReference type="AlphaFoldDB" id="A0A0F9W2S3"/>
<comment type="similarity">
    <text evidence="1">Belongs to the Fur family.</text>
</comment>
<sequence length="164" mass="18216">MTSPDSIKELHHPHDHSQCVTEALDAAEYLCAREGVRFTALRKRVLELVWQSHKPLGAYDVLDTLAREDGRRAAPPTVYRALDFLLEQGLVHRIASLNAFIGCSHPEHRHQGQFLICRNCRIAIELDHPSIHNAIAGSAKSIDFEVESETVEITGLCAQCKAAA</sequence>
<dbReference type="GO" id="GO:0005829">
    <property type="term" value="C:cytosol"/>
    <property type="evidence" value="ECO:0007669"/>
    <property type="project" value="TreeGrafter"/>
</dbReference>
<name>A0A0F9W2S3_9ZZZZ</name>
<accession>A0A0F9W2S3</accession>
<dbReference type="InterPro" id="IPR036390">
    <property type="entry name" value="WH_DNA-bd_sf"/>
</dbReference>
<dbReference type="FunFam" id="3.30.1490.190:FF:000007">
    <property type="entry name" value="Fur family transcriptional regulator"/>
    <property type="match status" value="1"/>
</dbReference>
<dbReference type="GO" id="GO:1900376">
    <property type="term" value="P:regulation of secondary metabolite biosynthetic process"/>
    <property type="evidence" value="ECO:0007669"/>
    <property type="project" value="TreeGrafter"/>
</dbReference>
<dbReference type="GO" id="GO:0003700">
    <property type="term" value="F:DNA-binding transcription factor activity"/>
    <property type="evidence" value="ECO:0007669"/>
    <property type="project" value="InterPro"/>
</dbReference>
<keyword evidence="2" id="KW-0678">Repressor</keyword>
<reference evidence="7" key="1">
    <citation type="journal article" date="2015" name="Nature">
        <title>Complex archaea that bridge the gap between prokaryotes and eukaryotes.</title>
        <authorList>
            <person name="Spang A."/>
            <person name="Saw J.H."/>
            <person name="Jorgensen S.L."/>
            <person name="Zaremba-Niedzwiedzka K."/>
            <person name="Martijn J."/>
            <person name="Lind A.E."/>
            <person name="van Eijk R."/>
            <person name="Schleper C."/>
            <person name="Guy L."/>
            <person name="Ettema T.J."/>
        </authorList>
    </citation>
    <scope>NUCLEOTIDE SEQUENCE</scope>
</reference>
<dbReference type="Gene3D" id="1.10.10.10">
    <property type="entry name" value="Winged helix-like DNA-binding domain superfamily/Winged helix DNA-binding domain"/>
    <property type="match status" value="1"/>
</dbReference>
<evidence type="ECO:0000256" key="3">
    <source>
        <dbReference type="ARBA" id="ARBA00022833"/>
    </source>
</evidence>
<keyword evidence="6" id="KW-0804">Transcription</keyword>
<organism evidence="7">
    <name type="scientific">marine sediment metagenome</name>
    <dbReference type="NCBI Taxonomy" id="412755"/>
    <lineage>
        <taxon>unclassified sequences</taxon>
        <taxon>metagenomes</taxon>
        <taxon>ecological metagenomes</taxon>
    </lineage>
</organism>
<evidence type="ECO:0000256" key="4">
    <source>
        <dbReference type="ARBA" id="ARBA00023015"/>
    </source>
</evidence>
<evidence type="ECO:0000256" key="1">
    <source>
        <dbReference type="ARBA" id="ARBA00007957"/>
    </source>
</evidence>
<dbReference type="InterPro" id="IPR043135">
    <property type="entry name" value="Fur_C"/>
</dbReference>
<evidence type="ECO:0000256" key="2">
    <source>
        <dbReference type="ARBA" id="ARBA00022491"/>
    </source>
</evidence>
<gene>
    <name evidence="7" type="ORF">LCGC14_0063360</name>
</gene>
<keyword evidence="4" id="KW-0805">Transcription regulation</keyword>
<dbReference type="GO" id="GO:0000976">
    <property type="term" value="F:transcription cis-regulatory region binding"/>
    <property type="evidence" value="ECO:0007669"/>
    <property type="project" value="TreeGrafter"/>
</dbReference>
<dbReference type="Gene3D" id="3.30.1490.190">
    <property type="match status" value="1"/>
</dbReference>
<dbReference type="SUPFAM" id="SSF46785">
    <property type="entry name" value="Winged helix' DNA-binding domain"/>
    <property type="match status" value="1"/>
</dbReference>
<dbReference type="FunFam" id="1.10.10.10:FF:000137">
    <property type="entry name" value="Zinc uptake transcriptional repressor"/>
    <property type="match status" value="1"/>
</dbReference>
<keyword evidence="3" id="KW-0862">Zinc</keyword>
<dbReference type="CDD" id="cd07153">
    <property type="entry name" value="Fur_like"/>
    <property type="match status" value="1"/>
</dbReference>
<evidence type="ECO:0008006" key="8">
    <source>
        <dbReference type="Google" id="ProtNLM"/>
    </source>
</evidence>
<dbReference type="InterPro" id="IPR002481">
    <property type="entry name" value="FUR"/>
</dbReference>
<evidence type="ECO:0000313" key="7">
    <source>
        <dbReference type="EMBL" id="KKO06528.1"/>
    </source>
</evidence>
<evidence type="ECO:0000256" key="6">
    <source>
        <dbReference type="ARBA" id="ARBA00023163"/>
    </source>
</evidence>
<dbReference type="GO" id="GO:0008270">
    <property type="term" value="F:zinc ion binding"/>
    <property type="evidence" value="ECO:0007669"/>
    <property type="project" value="TreeGrafter"/>
</dbReference>
<evidence type="ECO:0000256" key="5">
    <source>
        <dbReference type="ARBA" id="ARBA00023125"/>
    </source>
</evidence>
<dbReference type="GO" id="GO:0045892">
    <property type="term" value="P:negative regulation of DNA-templated transcription"/>
    <property type="evidence" value="ECO:0007669"/>
    <property type="project" value="TreeGrafter"/>
</dbReference>
<proteinExistence type="inferred from homology"/>
<keyword evidence="5" id="KW-0238">DNA-binding</keyword>
<protein>
    <recommendedName>
        <fullName evidence="8">Ferric uptake regulation protein</fullName>
    </recommendedName>
</protein>
<dbReference type="InterPro" id="IPR036388">
    <property type="entry name" value="WH-like_DNA-bd_sf"/>
</dbReference>
<dbReference type="PANTHER" id="PTHR33202">
    <property type="entry name" value="ZINC UPTAKE REGULATION PROTEIN"/>
    <property type="match status" value="1"/>
</dbReference>
<dbReference type="EMBL" id="LAZR01000015">
    <property type="protein sequence ID" value="KKO06528.1"/>
    <property type="molecule type" value="Genomic_DNA"/>
</dbReference>
<dbReference type="PANTHER" id="PTHR33202:SF6">
    <property type="entry name" value="ZINC UPTAKE REGULATION PROTEIN"/>
    <property type="match status" value="1"/>
</dbReference>